<dbReference type="CDD" id="cd02674">
    <property type="entry name" value="Peptidase_C19R"/>
    <property type="match status" value="1"/>
</dbReference>
<dbReference type="SUPFAM" id="SSF54001">
    <property type="entry name" value="Cysteine proteinases"/>
    <property type="match status" value="1"/>
</dbReference>
<dbReference type="Pfam" id="PF00443">
    <property type="entry name" value="UCH"/>
    <property type="match status" value="1"/>
</dbReference>
<feature type="compositionally biased region" description="Low complexity" evidence="4">
    <location>
        <begin position="1121"/>
        <end position="1139"/>
    </location>
</feature>
<feature type="domain" description="USP" evidence="5">
    <location>
        <begin position="96"/>
        <end position="726"/>
    </location>
</feature>
<feature type="compositionally biased region" description="Polar residues" evidence="4">
    <location>
        <begin position="1102"/>
        <end position="1112"/>
    </location>
</feature>
<feature type="compositionally biased region" description="Low complexity" evidence="4">
    <location>
        <begin position="1263"/>
        <end position="1277"/>
    </location>
</feature>
<dbReference type="InterPro" id="IPR001394">
    <property type="entry name" value="Peptidase_C19_UCH"/>
</dbReference>
<name>A0A8C1MN99_CYPCA</name>
<dbReference type="InterPro" id="IPR018200">
    <property type="entry name" value="USP_CS"/>
</dbReference>
<feature type="compositionally biased region" description="Polar residues" evidence="4">
    <location>
        <begin position="925"/>
        <end position="934"/>
    </location>
</feature>
<dbReference type="EC" id="3.4.19.12" evidence="2"/>
<feature type="compositionally biased region" description="Basic and acidic residues" evidence="4">
    <location>
        <begin position="914"/>
        <end position="923"/>
    </location>
</feature>
<organism evidence="6 7">
    <name type="scientific">Cyprinus carpio</name>
    <name type="common">Common carp</name>
    <dbReference type="NCBI Taxonomy" id="7962"/>
    <lineage>
        <taxon>Eukaryota</taxon>
        <taxon>Metazoa</taxon>
        <taxon>Chordata</taxon>
        <taxon>Craniata</taxon>
        <taxon>Vertebrata</taxon>
        <taxon>Euteleostomi</taxon>
        <taxon>Actinopterygii</taxon>
        <taxon>Neopterygii</taxon>
        <taxon>Teleostei</taxon>
        <taxon>Ostariophysi</taxon>
        <taxon>Cypriniformes</taxon>
        <taxon>Cyprinidae</taxon>
        <taxon>Cyprininae</taxon>
        <taxon>Cyprinus</taxon>
    </lineage>
</organism>
<dbReference type="PANTHER" id="PTHR21646">
    <property type="entry name" value="UBIQUITIN CARBOXYL-TERMINAL HYDROLASE"/>
    <property type="match status" value="1"/>
</dbReference>
<dbReference type="Proteomes" id="UP000694427">
    <property type="component" value="Unplaced"/>
</dbReference>
<keyword evidence="7" id="KW-1185">Reference proteome</keyword>
<feature type="compositionally biased region" description="Polar residues" evidence="4">
    <location>
        <begin position="1242"/>
        <end position="1255"/>
    </location>
</feature>
<dbReference type="PROSITE" id="PS00972">
    <property type="entry name" value="USP_1"/>
    <property type="match status" value="1"/>
</dbReference>
<feature type="compositionally biased region" description="Low complexity" evidence="4">
    <location>
        <begin position="837"/>
        <end position="853"/>
    </location>
</feature>
<feature type="region of interest" description="Disordered" evidence="4">
    <location>
        <begin position="804"/>
        <end position="1285"/>
    </location>
</feature>
<dbReference type="InterPro" id="IPR038765">
    <property type="entry name" value="Papain-like_cys_pep_sf"/>
</dbReference>
<dbReference type="InterPro" id="IPR050185">
    <property type="entry name" value="Ub_carboxyl-term_hydrolase"/>
</dbReference>
<feature type="compositionally biased region" description="Basic and acidic residues" evidence="4">
    <location>
        <begin position="1140"/>
        <end position="1152"/>
    </location>
</feature>
<feature type="compositionally biased region" description="Low complexity" evidence="4">
    <location>
        <begin position="1047"/>
        <end position="1068"/>
    </location>
</feature>
<evidence type="ECO:0000313" key="6">
    <source>
        <dbReference type="Ensembl" id="ENSCCRP00010079764.1"/>
    </source>
</evidence>
<feature type="region of interest" description="Disordered" evidence="4">
    <location>
        <begin position="54"/>
        <end position="80"/>
    </location>
</feature>
<feature type="region of interest" description="Disordered" evidence="4">
    <location>
        <begin position="133"/>
        <end position="156"/>
    </location>
</feature>
<evidence type="ECO:0000313" key="7">
    <source>
        <dbReference type="Proteomes" id="UP000694427"/>
    </source>
</evidence>
<feature type="compositionally biased region" description="Basic and acidic residues" evidence="4">
    <location>
        <begin position="1080"/>
        <end position="1091"/>
    </location>
</feature>
<dbReference type="PANTHER" id="PTHR21646:SF44">
    <property type="entry name" value="UBIQUITIN CARBOXYL-TERMINAL HYDROLASE 31"/>
    <property type="match status" value="1"/>
</dbReference>
<keyword evidence="3" id="KW-0378">Hydrolase</keyword>
<feature type="compositionally biased region" description="Basic and acidic residues" evidence="4">
    <location>
        <begin position="897"/>
        <end position="907"/>
    </location>
</feature>
<accession>A0A8C1MN99</accession>
<evidence type="ECO:0000256" key="4">
    <source>
        <dbReference type="SAM" id="MobiDB-lite"/>
    </source>
</evidence>
<dbReference type="PROSITE" id="PS50235">
    <property type="entry name" value="USP_3"/>
    <property type="match status" value="1"/>
</dbReference>
<dbReference type="GO" id="GO:0016579">
    <property type="term" value="P:protein deubiquitination"/>
    <property type="evidence" value="ECO:0007669"/>
    <property type="project" value="InterPro"/>
</dbReference>
<reference evidence="6" key="2">
    <citation type="submission" date="2025-09" db="UniProtKB">
        <authorList>
            <consortium name="Ensembl"/>
        </authorList>
    </citation>
    <scope>IDENTIFICATION</scope>
</reference>
<comment type="catalytic activity">
    <reaction evidence="1">
        <text>Thiol-dependent hydrolysis of ester, thioester, amide, peptide and isopeptide bonds formed by the C-terminal Gly of ubiquitin (a 76-residue protein attached to proteins as an intracellular targeting signal).</text>
        <dbReference type="EC" id="3.4.19.12"/>
    </reaction>
</comment>
<feature type="compositionally biased region" description="Basic and acidic residues" evidence="4">
    <location>
        <begin position="856"/>
        <end position="865"/>
    </location>
</feature>
<reference evidence="6" key="1">
    <citation type="submission" date="2025-08" db="UniProtKB">
        <authorList>
            <consortium name="Ensembl"/>
        </authorList>
    </citation>
    <scope>IDENTIFICATION</scope>
</reference>
<evidence type="ECO:0000256" key="1">
    <source>
        <dbReference type="ARBA" id="ARBA00000707"/>
    </source>
</evidence>
<dbReference type="Gene3D" id="3.90.70.10">
    <property type="entry name" value="Cysteine proteinases"/>
    <property type="match status" value="2"/>
</dbReference>
<feature type="compositionally biased region" description="Basic and acidic residues" evidence="4">
    <location>
        <begin position="54"/>
        <end position="63"/>
    </location>
</feature>
<evidence type="ECO:0000256" key="2">
    <source>
        <dbReference type="ARBA" id="ARBA00012759"/>
    </source>
</evidence>
<feature type="compositionally biased region" description="Basic and acidic residues" evidence="4">
    <location>
        <begin position="1161"/>
        <end position="1170"/>
    </location>
</feature>
<proteinExistence type="predicted"/>
<dbReference type="Ensembl" id="ENSCCRT00010088462.1">
    <property type="protein sequence ID" value="ENSCCRP00010079764.1"/>
    <property type="gene ID" value="ENSCCRG00010034859.1"/>
</dbReference>
<feature type="compositionally biased region" description="Polar residues" evidence="4">
    <location>
        <begin position="1013"/>
        <end position="1025"/>
    </location>
</feature>
<feature type="compositionally biased region" description="Low complexity" evidence="4">
    <location>
        <begin position="804"/>
        <end position="815"/>
    </location>
</feature>
<sequence>RSGASLPGKASGKEKKSGFSKKLFRRGSVRSVGSFMNRFLKTLSTLSHFGSELHAPEGDKDDGGFTALKNEGKGSVASDDSDCGGFLPGDKIPGVAGLKNHGNTCFMNAILQCLSNTELFAEYLALEQYRGDQTDDEKPKTNGVVQRKGSQDGGEVTEQLSGLVRALWTFEYTPQHSRDFKNAVAKSALQYRGNAQHDAQEFLLWLLDRVHEDLNHLPPIEEDDGALEGPSPPLSAGSFVQELFQAQYRSSLTCPHCQKQSNTFDPFLCISLPIPLPHTRPLYVTVVYQGKYSHCMRIGVAVPLNSTVSRLREAVSRETKIPPDQFVLTEMYYDGFHRSFCDDDDDLDIIQESDSIFAFETPETFRLENIRSKRGSLLANLNQNNVKYGVESSRTPSFMQGAMNPVSPNKNTGCEKMILLICNRACTGHQGRRFGLPFVLYLERTVTWDVLQKEILEKMRHLLRPGVYIQVGPFSLRVVGVVGITYLLPQEEQPLCHPTVERAYKSCGPGGPPHVKIVVEWDKETKEYLFGHTEEEYIPDAESVYLHREQHHQPQACTLAQCFQLYTKEEQLAPDDAWRCPHCRQLQQGRIKLSLWTLPDVLILHLKRFRQEGDRRVKMQNMVRFPLIGMDMAPHVVKRSQSSWSLPSHWSPWRRPYGLGRNPDDYLYDLYAVCNHHGNMHRGHYTAYCKNSIDGQWYCFDDSEVQPVADEDVCQQTAYILFYQRRTTIPSWSANSSVAGSTSSSLCEHWVNRLQGSRPPSLASGASSRRTSLISLAESVEFPGDRSEDDGGFSTRPFVRSIQRQSLSSRSSVTSPLAFSENGMKPSWSLSQKLQMRSNSPSRFSLDSRSSPPLERIGETCDDKVSTSCFGSYSRHERQSSSKAPLAMMEGNGSDDGSGKRILDEAYCRAPTQSDRKSSKGEPVDNNNQINAVDQNALGALSKEQKRKSSMSEKKAEGSASKKSSTKTKGDQEKPSKKRQSTSSVTKSPSSQVSSSPQVKGSKATNLKEKSNSPKSTKGTPSGTPSKRKESLQAQESPVSGGTKGKPSLTSTPQSSASPSPTSKKSSSVAERNSVSGKKKLVERGSSKDLAHTSPLAEKSRVSATPQTSQPKTAEARRPVRSSSSSSSITSLRSPSVSSRDLRRSSKSEDKGLSFFKSALRQKETRRSADLGKTTILAKKAVERTAKSSSQWKLDADEGEGSGNSSLQVSPEPRSCRAATDEKESSKTSTPNKRSLLPVGKSKSSNSEASLQSPINGKRPLEKISSSKKLSSSMQSSARATQTPQ</sequence>
<dbReference type="FunFam" id="3.90.70.10:FF:000048">
    <property type="entry name" value="Ubiquitin carboxyl-terminal hydrolase 31"/>
    <property type="match status" value="1"/>
</dbReference>
<evidence type="ECO:0000259" key="5">
    <source>
        <dbReference type="PROSITE" id="PS50235"/>
    </source>
</evidence>
<dbReference type="PROSITE" id="PS00973">
    <property type="entry name" value="USP_2"/>
    <property type="match status" value="1"/>
</dbReference>
<protein>
    <recommendedName>
        <fullName evidence="2">ubiquitinyl hydrolase 1</fullName>
        <ecNumber evidence="2">3.4.19.12</ecNumber>
    </recommendedName>
</protein>
<dbReference type="InterPro" id="IPR028889">
    <property type="entry name" value="USP"/>
</dbReference>
<evidence type="ECO:0000256" key="3">
    <source>
        <dbReference type="ARBA" id="ARBA00022801"/>
    </source>
</evidence>
<feature type="compositionally biased region" description="Low complexity" evidence="4">
    <location>
        <begin position="981"/>
        <end position="1003"/>
    </location>
</feature>
<dbReference type="GO" id="GO:0004843">
    <property type="term" value="F:cysteine-type deubiquitinase activity"/>
    <property type="evidence" value="ECO:0007669"/>
    <property type="project" value="UniProtKB-EC"/>
</dbReference>